<name>A0A2S7IL97_9BACT</name>
<dbReference type="PANTHER" id="PTHR43437:SF3">
    <property type="entry name" value="HYDROXYACYL-THIOESTER DEHYDRATASE TYPE 2, MITOCHONDRIAL"/>
    <property type="match status" value="1"/>
</dbReference>
<gene>
    <name evidence="2" type="ORF">C5O19_02125</name>
</gene>
<reference evidence="3" key="1">
    <citation type="submission" date="2018-02" db="EMBL/GenBank/DDBJ databases">
        <title>Genome sequencing of Solimonas sp. HR-BB.</title>
        <authorList>
            <person name="Lee Y."/>
            <person name="Jeon C.O."/>
        </authorList>
    </citation>
    <scope>NUCLEOTIDE SEQUENCE [LARGE SCALE GENOMIC DNA]</scope>
    <source>
        <strain evidence="3">HR-U</strain>
    </source>
</reference>
<dbReference type="AlphaFoldDB" id="A0A2S7IL97"/>
<protein>
    <submittedName>
        <fullName evidence="2">Dehydrogenase</fullName>
    </submittedName>
</protein>
<dbReference type="CDD" id="cd03449">
    <property type="entry name" value="R_hydratase"/>
    <property type="match status" value="1"/>
</dbReference>
<dbReference type="InterPro" id="IPR002539">
    <property type="entry name" value="MaoC-like_dom"/>
</dbReference>
<dbReference type="InterPro" id="IPR050965">
    <property type="entry name" value="UPF0336/Enoyl-CoA_hydratase"/>
</dbReference>
<dbReference type="Pfam" id="PF01575">
    <property type="entry name" value="MaoC_dehydratas"/>
    <property type="match status" value="1"/>
</dbReference>
<dbReference type="RefSeq" id="WP_104709707.1">
    <property type="nucleotide sequence ID" value="NZ_PTRA01000001.1"/>
</dbReference>
<dbReference type="Gene3D" id="3.10.129.10">
    <property type="entry name" value="Hotdog Thioesterase"/>
    <property type="match status" value="1"/>
</dbReference>
<dbReference type="SUPFAM" id="SSF54637">
    <property type="entry name" value="Thioesterase/thiol ester dehydrase-isomerase"/>
    <property type="match status" value="1"/>
</dbReference>
<evidence type="ECO:0000313" key="2">
    <source>
        <dbReference type="EMBL" id="PQA58492.1"/>
    </source>
</evidence>
<evidence type="ECO:0000259" key="1">
    <source>
        <dbReference type="Pfam" id="PF01575"/>
    </source>
</evidence>
<dbReference type="InterPro" id="IPR029069">
    <property type="entry name" value="HotDog_dom_sf"/>
</dbReference>
<dbReference type="PANTHER" id="PTHR43437">
    <property type="entry name" value="HYDROXYACYL-THIOESTER DEHYDRATASE TYPE 2, MITOCHONDRIAL-RELATED"/>
    <property type="match status" value="1"/>
</dbReference>
<feature type="domain" description="MaoC-like" evidence="1">
    <location>
        <begin position="9"/>
        <end position="104"/>
    </location>
</feature>
<proteinExistence type="predicted"/>
<dbReference type="EMBL" id="PTRA01000001">
    <property type="protein sequence ID" value="PQA58492.1"/>
    <property type="molecule type" value="Genomic_DNA"/>
</dbReference>
<dbReference type="Proteomes" id="UP000239590">
    <property type="component" value="Unassembled WGS sequence"/>
</dbReference>
<sequence>MTQGETYAYPFQFTQDDVVAFAQVSGDDNPLHLNADFAASTPFKRPIIHGILGASVFSNVIGTKFPGAGSIYVKQSLDFLRPMFVDTAYEARFEILSINADKHTAEISTEIIDVQTKKVTTKGVAVVMNREHF</sequence>
<evidence type="ECO:0000313" key="3">
    <source>
        <dbReference type="Proteomes" id="UP000239590"/>
    </source>
</evidence>
<organism evidence="2 3">
    <name type="scientific">Siphonobacter curvatus</name>
    <dbReference type="NCBI Taxonomy" id="2094562"/>
    <lineage>
        <taxon>Bacteria</taxon>
        <taxon>Pseudomonadati</taxon>
        <taxon>Bacteroidota</taxon>
        <taxon>Cytophagia</taxon>
        <taxon>Cytophagales</taxon>
        <taxon>Cytophagaceae</taxon>
        <taxon>Siphonobacter</taxon>
    </lineage>
</organism>
<keyword evidence="3" id="KW-1185">Reference proteome</keyword>
<dbReference type="GO" id="GO:0019171">
    <property type="term" value="F:(3R)-hydroxyacyl-[acyl-carrier-protein] dehydratase activity"/>
    <property type="evidence" value="ECO:0007669"/>
    <property type="project" value="TreeGrafter"/>
</dbReference>
<accession>A0A2S7IL97</accession>
<comment type="caution">
    <text evidence="2">The sequence shown here is derived from an EMBL/GenBank/DDBJ whole genome shotgun (WGS) entry which is preliminary data.</text>
</comment>
<dbReference type="GO" id="GO:0006633">
    <property type="term" value="P:fatty acid biosynthetic process"/>
    <property type="evidence" value="ECO:0007669"/>
    <property type="project" value="TreeGrafter"/>
</dbReference>
<dbReference type="OrthoDB" id="9801625at2"/>